<dbReference type="PANTHER" id="PTHR37848">
    <property type="entry name" value="EXPRESSED PROTEIN"/>
    <property type="match status" value="1"/>
</dbReference>
<evidence type="ECO:0000313" key="3">
    <source>
        <dbReference type="EMBL" id="RJE21080.1"/>
    </source>
</evidence>
<organism evidence="3 4">
    <name type="scientific">Aspergillus sclerotialis</name>
    <dbReference type="NCBI Taxonomy" id="2070753"/>
    <lineage>
        <taxon>Eukaryota</taxon>
        <taxon>Fungi</taxon>
        <taxon>Dikarya</taxon>
        <taxon>Ascomycota</taxon>
        <taxon>Pezizomycotina</taxon>
        <taxon>Eurotiomycetes</taxon>
        <taxon>Eurotiomycetidae</taxon>
        <taxon>Eurotiales</taxon>
        <taxon>Aspergillaceae</taxon>
        <taxon>Aspergillus</taxon>
        <taxon>Aspergillus subgen. Polypaecilum</taxon>
    </lineage>
</organism>
<feature type="region of interest" description="Disordered" evidence="1">
    <location>
        <begin position="1"/>
        <end position="44"/>
    </location>
</feature>
<keyword evidence="2" id="KW-0472">Membrane</keyword>
<dbReference type="OrthoDB" id="2105912at2759"/>
<evidence type="ECO:0000256" key="2">
    <source>
        <dbReference type="SAM" id="Phobius"/>
    </source>
</evidence>
<dbReference type="EMBL" id="MVGC01000254">
    <property type="protein sequence ID" value="RJE21080.1"/>
    <property type="molecule type" value="Genomic_DNA"/>
</dbReference>
<sequence length="426" mass="48469">MGQGQVDNVSDVSDQVTDQPPSYDTIHQHQYHQPPTPSNSLVPGARRYLSVSSTKRKSRIVTLFPPLSENANELHRLITEQVPLPPEPRLRIKGEHREVRPNGNGIREEKIVDFDFQLDLTRSLLGMENEEWNAVHLRHDGEDVEAFRGRLNSPIRQEPPEPSHPTDRRSSADLEEGEDQTLVNATEGELGEASPSLLDWCERFCRDNAGVKSFKFTRVLHGFDETPMRPIFTSHLRSLNYGGHITISSSFANESITVYSPHWINRLRNDSFVFWVCIVFQLWIVTWPIMGILEKRYEVVRSVWWSSRNVEDGSSPSGHRKEYANGRSEEELAEFWSPAVGETAMAGHKDGETLTEHDIPRLQQRGRNRMEQMLMEDSMIQNIMGDSTVGAMLARLREGLMGRGNPWANSGTGELNMNMNTGWGSR</sequence>
<feature type="transmembrane region" description="Helical" evidence="2">
    <location>
        <begin position="272"/>
        <end position="293"/>
    </location>
</feature>
<protein>
    <submittedName>
        <fullName evidence="3">Uncharacterized protein</fullName>
    </submittedName>
</protein>
<feature type="region of interest" description="Disordered" evidence="1">
    <location>
        <begin position="152"/>
        <end position="188"/>
    </location>
</feature>
<feature type="compositionally biased region" description="Low complexity" evidence="1">
    <location>
        <begin position="1"/>
        <end position="19"/>
    </location>
</feature>
<proteinExistence type="predicted"/>
<name>A0A3A2ZER1_9EURO</name>
<comment type="caution">
    <text evidence="3">The sequence shown here is derived from an EMBL/GenBank/DDBJ whole genome shotgun (WGS) entry which is preliminary data.</text>
</comment>
<reference evidence="4" key="1">
    <citation type="submission" date="2017-02" db="EMBL/GenBank/DDBJ databases">
        <authorList>
            <person name="Tafer H."/>
            <person name="Lopandic K."/>
        </authorList>
    </citation>
    <scope>NUCLEOTIDE SEQUENCE [LARGE SCALE GENOMIC DNA]</scope>
    <source>
        <strain evidence="4">CBS 366.77</strain>
    </source>
</reference>
<keyword evidence="2" id="KW-1133">Transmembrane helix</keyword>
<dbReference type="PANTHER" id="PTHR37848:SF1">
    <property type="entry name" value="SUN DOMAIN-CONTAINING PROTEIN"/>
    <property type="match status" value="1"/>
</dbReference>
<accession>A0A3A2ZER1</accession>
<feature type="compositionally biased region" description="Basic and acidic residues" evidence="1">
    <location>
        <begin position="158"/>
        <end position="172"/>
    </location>
</feature>
<keyword evidence="4" id="KW-1185">Reference proteome</keyword>
<evidence type="ECO:0000313" key="4">
    <source>
        <dbReference type="Proteomes" id="UP000266188"/>
    </source>
</evidence>
<keyword evidence="2" id="KW-0812">Transmembrane</keyword>
<dbReference type="Proteomes" id="UP000266188">
    <property type="component" value="Unassembled WGS sequence"/>
</dbReference>
<gene>
    <name evidence="3" type="ORF">PHISCL_06594</name>
</gene>
<dbReference type="AlphaFoldDB" id="A0A3A2ZER1"/>
<evidence type="ECO:0000256" key="1">
    <source>
        <dbReference type="SAM" id="MobiDB-lite"/>
    </source>
</evidence>